<evidence type="ECO:0000256" key="8">
    <source>
        <dbReference type="ARBA" id="ARBA00023299"/>
    </source>
</evidence>
<dbReference type="Gene3D" id="3.40.50.1000">
    <property type="entry name" value="HAD superfamily/HAD-like"/>
    <property type="match status" value="1"/>
</dbReference>
<dbReference type="NCBIfam" id="TIGR02137">
    <property type="entry name" value="HSK-PSP"/>
    <property type="match status" value="1"/>
</dbReference>
<dbReference type="Gene3D" id="3.90.1470.10">
    <property type="entry name" value="thrh gene product, domain 2"/>
    <property type="match status" value="1"/>
</dbReference>
<evidence type="ECO:0000256" key="4">
    <source>
        <dbReference type="ARBA" id="ARBA00022605"/>
    </source>
</evidence>
<keyword evidence="5" id="KW-0479">Metal-binding</keyword>
<dbReference type="Pfam" id="PF12710">
    <property type="entry name" value="HAD"/>
    <property type="match status" value="1"/>
</dbReference>
<dbReference type="InterPro" id="IPR011863">
    <property type="entry name" value="HSK-PSP"/>
</dbReference>
<evidence type="ECO:0000256" key="1">
    <source>
        <dbReference type="ARBA" id="ARBA00001946"/>
    </source>
</evidence>
<organism evidence="9">
    <name type="scientific">marine metagenome</name>
    <dbReference type="NCBI Taxonomy" id="408172"/>
    <lineage>
        <taxon>unclassified sequences</taxon>
        <taxon>metagenomes</taxon>
        <taxon>ecological metagenomes</taxon>
    </lineage>
</organism>
<reference evidence="9" key="1">
    <citation type="submission" date="2018-05" db="EMBL/GenBank/DDBJ databases">
        <authorList>
            <person name="Lanie J.A."/>
            <person name="Ng W.-L."/>
            <person name="Kazmierczak K.M."/>
            <person name="Andrzejewski T.M."/>
            <person name="Davidsen T.M."/>
            <person name="Wayne K.J."/>
            <person name="Tettelin H."/>
            <person name="Glass J.I."/>
            <person name="Rusch D."/>
            <person name="Podicherti R."/>
            <person name="Tsui H.-C.T."/>
            <person name="Winkler M.E."/>
        </authorList>
    </citation>
    <scope>NUCLEOTIDE SEQUENCE</scope>
</reference>
<dbReference type="GO" id="GO:0005737">
    <property type="term" value="C:cytoplasm"/>
    <property type="evidence" value="ECO:0007669"/>
    <property type="project" value="TreeGrafter"/>
</dbReference>
<evidence type="ECO:0000313" key="9">
    <source>
        <dbReference type="EMBL" id="SVA14340.1"/>
    </source>
</evidence>
<dbReference type="EMBL" id="UINC01004439">
    <property type="protein sequence ID" value="SVA14340.1"/>
    <property type="molecule type" value="Genomic_DNA"/>
</dbReference>
<dbReference type="GO" id="GO:0006564">
    <property type="term" value="P:L-serine biosynthetic process"/>
    <property type="evidence" value="ECO:0007669"/>
    <property type="project" value="UniProtKB-KW"/>
</dbReference>
<sequence>MEYVCLDLEGVLIPEIWSEVAKFTGEDKFNLTTQDIKDYSELMDMRMGLVEAMDISISDIHAVVHKMEPFEGAQEFIDWARDNFQVTIVSDSFYQLAWPLIRKLGTPSIICHHLKIEEGKLKGYSLRQKENKKRVVQALKALKYRVFAAGDSYNDIQMLTEADLGVFFQAPEHIKNEFPKINCVENYVELKKVFSNASEFVALS</sequence>
<comment type="cofactor">
    <cofactor evidence="1">
        <name>Mg(2+)</name>
        <dbReference type="ChEBI" id="CHEBI:18420"/>
    </cofactor>
</comment>
<proteinExistence type="predicted"/>
<dbReference type="InterPro" id="IPR023214">
    <property type="entry name" value="HAD_sf"/>
</dbReference>
<gene>
    <name evidence="9" type="ORF">METZ01_LOCUS67194</name>
</gene>
<dbReference type="NCBIfam" id="NF010109">
    <property type="entry name" value="PRK13582.1"/>
    <property type="match status" value="1"/>
</dbReference>
<evidence type="ECO:0000256" key="3">
    <source>
        <dbReference type="ARBA" id="ARBA00012640"/>
    </source>
</evidence>
<dbReference type="PANTHER" id="PTHR43344">
    <property type="entry name" value="PHOSPHOSERINE PHOSPHATASE"/>
    <property type="match status" value="1"/>
</dbReference>
<dbReference type="EC" id="3.1.3.3" evidence="3"/>
<keyword evidence="8" id="KW-0718">Serine biosynthesis</keyword>
<dbReference type="AlphaFoldDB" id="A0A381TE21"/>
<dbReference type="InterPro" id="IPR050582">
    <property type="entry name" value="HAD-like_SerB"/>
</dbReference>
<evidence type="ECO:0000256" key="2">
    <source>
        <dbReference type="ARBA" id="ARBA00005135"/>
    </source>
</evidence>
<dbReference type="NCBIfam" id="TIGR01488">
    <property type="entry name" value="HAD-SF-IB"/>
    <property type="match status" value="1"/>
</dbReference>
<evidence type="ECO:0000256" key="5">
    <source>
        <dbReference type="ARBA" id="ARBA00022723"/>
    </source>
</evidence>
<dbReference type="SUPFAM" id="SSF56784">
    <property type="entry name" value="HAD-like"/>
    <property type="match status" value="1"/>
</dbReference>
<protein>
    <recommendedName>
        <fullName evidence="3">phosphoserine phosphatase</fullName>
        <ecNumber evidence="3">3.1.3.3</ecNumber>
    </recommendedName>
</protein>
<evidence type="ECO:0000256" key="6">
    <source>
        <dbReference type="ARBA" id="ARBA00022801"/>
    </source>
</evidence>
<name>A0A381TE21_9ZZZZ</name>
<evidence type="ECO:0000256" key="7">
    <source>
        <dbReference type="ARBA" id="ARBA00022842"/>
    </source>
</evidence>
<dbReference type="GO" id="GO:0000287">
    <property type="term" value="F:magnesium ion binding"/>
    <property type="evidence" value="ECO:0007669"/>
    <property type="project" value="TreeGrafter"/>
</dbReference>
<accession>A0A381TE21</accession>
<dbReference type="PANTHER" id="PTHR43344:SF2">
    <property type="entry name" value="PHOSPHOSERINE PHOSPHATASE"/>
    <property type="match status" value="1"/>
</dbReference>
<keyword evidence="4" id="KW-0028">Amino-acid biosynthesis</keyword>
<keyword evidence="7" id="KW-0460">Magnesium</keyword>
<keyword evidence="6" id="KW-0378">Hydrolase</keyword>
<comment type="pathway">
    <text evidence="2">Amino-acid biosynthesis; L-serine biosynthesis; L-serine from 3-phospho-D-glycerate: step 3/3.</text>
</comment>
<dbReference type="InterPro" id="IPR036412">
    <property type="entry name" value="HAD-like_sf"/>
</dbReference>
<dbReference type="GO" id="GO:0036424">
    <property type="term" value="F:L-phosphoserine phosphatase activity"/>
    <property type="evidence" value="ECO:0007669"/>
    <property type="project" value="TreeGrafter"/>
</dbReference>